<comment type="caution">
    <text evidence="1">The sequence shown here is derived from an EMBL/GenBank/DDBJ whole genome shotgun (WGS) entry which is preliminary data.</text>
</comment>
<sequence length="71" mass="7528">MALYLHSPAAAKFSSCSDSWVRKATASAAISHLSSLGGLNVIGVESESERERERETGLPLLCAAVKSDKVH</sequence>
<accession>A0A4Z2I7F2</accession>
<reference evidence="1 2" key="1">
    <citation type="submission" date="2019-03" db="EMBL/GenBank/DDBJ databases">
        <title>First draft genome of Liparis tanakae, snailfish: a comprehensive survey of snailfish specific genes.</title>
        <authorList>
            <person name="Kim W."/>
            <person name="Song I."/>
            <person name="Jeong J.-H."/>
            <person name="Kim D."/>
            <person name="Kim S."/>
            <person name="Ryu S."/>
            <person name="Song J.Y."/>
            <person name="Lee S.K."/>
        </authorList>
    </citation>
    <scope>NUCLEOTIDE SEQUENCE [LARGE SCALE GENOMIC DNA]</scope>
    <source>
        <tissue evidence="1">Muscle</tissue>
    </source>
</reference>
<keyword evidence="2" id="KW-1185">Reference proteome</keyword>
<organism evidence="1 2">
    <name type="scientific">Liparis tanakae</name>
    <name type="common">Tanaka's snailfish</name>
    <dbReference type="NCBI Taxonomy" id="230148"/>
    <lineage>
        <taxon>Eukaryota</taxon>
        <taxon>Metazoa</taxon>
        <taxon>Chordata</taxon>
        <taxon>Craniata</taxon>
        <taxon>Vertebrata</taxon>
        <taxon>Euteleostomi</taxon>
        <taxon>Actinopterygii</taxon>
        <taxon>Neopterygii</taxon>
        <taxon>Teleostei</taxon>
        <taxon>Neoteleostei</taxon>
        <taxon>Acanthomorphata</taxon>
        <taxon>Eupercaria</taxon>
        <taxon>Perciformes</taxon>
        <taxon>Cottioidei</taxon>
        <taxon>Cottales</taxon>
        <taxon>Liparidae</taxon>
        <taxon>Liparis</taxon>
    </lineage>
</organism>
<evidence type="ECO:0000313" key="2">
    <source>
        <dbReference type="Proteomes" id="UP000314294"/>
    </source>
</evidence>
<gene>
    <name evidence="1" type="ORF">EYF80_015895</name>
</gene>
<protein>
    <submittedName>
        <fullName evidence="1">Uncharacterized protein</fullName>
    </submittedName>
</protein>
<name>A0A4Z2I7F2_9TELE</name>
<dbReference type="Proteomes" id="UP000314294">
    <property type="component" value="Unassembled WGS sequence"/>
</dbReference>
<evidence type="ECO:0000313" key="1">
    <source>
        <dbReference type="EMBL" id="TNN73878.1"/>
    </source>
</evidence>
<dbReference type="EMBL" id="SRLO01000120">
    <property type="protein sequence ID" value="TNN73878.1"/>
    <property type="molecule type" value="Genomic_DNA"/>
</dbReference>
<proteinExistence type="predicted"/>
<dbReference type="AlphaFoldDB" id="A0A4Z2I7F2"/>